<dbReference type="AlphaFoldDB" id="A0A7Y9S211"/>
<evidence type="ECO:0000256" key="2">
    <source>
        <dbReference type="ARBA" id="ARBA00022670"/>
    </source>
</evidence>
<dbReference type="GO" id="GO:0004252">
    <property type="term" value="F:serine-type endopeptidase activity"/>
    <property type="evidence" value="ECO:0007669"/>
    <property type="project" value="InterPro"/>
</dbReference>
<evidence type="ECO:0000256" key="3">
    <source>
        <dbReference type="ARBA" id="ARBA00022801"/>
    </source>
</evidence>
<proteinExistence type="inferred from homology"/>
<keyword evidence="5" id="KW-0812">Transmembrane</keyword>
<feature type="transmembrane region" description="Helical" evidence="5">
    <location>
        <begin position="167"/>
        <end position="191"/>
    </location>
</feature>
<accession>A0A7Y9S211</accession>
<dbReference type="RefSeq" id="WP_343047849.1">
    <property type="nucleotide sequence ID" value="NZ_JACCAA010000001.1"/>
</dbReference>
<name>A0A7Y9S211_9ACTN</name>
<keyword evidence="8" id="KW-1185">Reference proteome</keyword>
<dbReference type="PRINTS" id="PR00834">
    <property type="entry name" value="PROTEASES2C"/>
</dbReference>
<dbReference type="SUPFAM" id="SSF50494">
    <property type="entry name" value="Trypsin-like serine proteases"/>
    <property type="match status" value="1"/>
</dbReference>
<feature type="compositionally biased region" description="Gly residues" evidence="4">
    <location>
        <begin position="123"/>
        <end position="136"/>
    </location>
</feature>
<dbReference type="PANTHER" id="PTHR43343">
    <property type="entry name" value="PEPTIDASE S12"/>
    <property type="match status" value="1"/>
</dbReference>
<protein>
    <submittedName>
        <fullName evidence="7">Putative serine protease PepD</fullName>
        <ecNumber evidence="7">3.4.21.-</ecNumber>
    </submittedName>
</protein>
<dbReference type="EC" id="3.4.21.-" evidence="7"/>
<dbReference type="InterPro" id="IPR001940">
    <property type="entry name" value="Peptidase_S1C"/>
</dbReference>
<evidence type="ECO:0000313" key="7">
    <source>
        <dbReference type="EMBL" id="NYG60445.1"/>
    </source>
</evidence>
<evidence type="ECO:0000256" key="1">
    <source>
        <dbReference type="ARBA" id="ARBA00010541"/>
    </source>
</evidence>
<comment type="similarity">
    <text evidence="1">Belongs to the peptidase S1C family.</text>
</comment>
<evidence type="ECO:0000256" key="4">
    <source>
        <dbReference type="SAM" id="MobiDB-lite"/>
    </source>
</evidence>
<dbReference type="SUPFAM" id="SSF50156">
    <property type="entry name" value="PDZ domain-like"/>
    <property type="match status" value="1"/>
</dbReference>
<dbReference type="Gene3D" id="2.30.42.10">
    <property type="match status" value="1"/>
</dbReference>
<keyword evidence="5" id="KW-0472">Membrane</keyword>
<feature type="compositionally biased region" description="Basic and acidic residues" evidence="4">
    <location>
        <begin position="1"/>
        <end position="12"/>
    </location>
</feature>
<dbReference type="GO" id="GO:0006508">
    <property type="term" value="P:proteolysis"/>
    <property type="evidence" value="ECO:0007669"/>
    <property type="project" value="UniProtKB-KW"/>
</dbReference>
<dbReference type="Pfam" id="PF13365">
    <property type="entry name" value="Trypsin_2"/>
    <property type="match status" value="1"/>
</dbReference>
<dbReference type="Gene3D" id="2.40.10.10">
    <property type="entry name" value="Trypsin-like serine proteases"/>
    <property type="match status" value="2"/>
</dbReference>
<keyword evidence="5" id="KW-1133">Transmembrane helix</keyword>
<dbReference type="InterPro" id="IPR036034">
    <property type="entry name" value="PDZ_sf"/>
</dbReference>
<dbReference type="InterPro" id="IPR051201">
    <property type="entry name" value="Chloro_Bact_Ser_Proteases"/>
</dbReference>
<dbReference type="Pfam" id="PF13180">
    <property type="entry name" value="PDZ_2"/>
    <property type="match status" value="1"/>
</dbReference>
<evidence type="ECO:0000256" key="5">
    <source>
        <dbReference type="SAM" id="Phobius"/>
    </source>
</evidence>
<dbReference type="Proteomes" id="UP000540656">
    <property type="component" value="Unassembled WGS sequence"/>
</dbReference>
<dbReference type="PROSITE" id="PS50106">
    <property type="entry name" value="PDZ"/>
    <property type="match status" value="1"/>
</dbReference>
<dbReference type="InterPro" id="IPR043504">
    <property type="entry name" value="Peptidase_S1_PA_chymotrypsin"/>
</dbReference>
<dbReference type="EMBL" id="JACCAA010000001">
    <property type="protein sequence ID" value="NYG60445.1"/>
    <property type="molecule type" value="Genomic_DNA"/>
</dbReference>
<dbReference type="InterPro" id="IPR001478">
    <property type="entry name" value="PDZ"/>
</dbReference>
<gene>
    <name evidence="7" type="ORF">BJ980_003368</name>
</gene>
<keyword evidence="2 7" id="KW-0645">Protease</keyword>
<dbReference type="PANTHER" id="PTHR43343:SF3">
    <property type="entry name" value="PROTEASE DO-LIKE 8, CHLOROPLASTIC"/>
    <property type="match status" value="1"/>
</dbReference>
<feature type="region of interest" description="Disordered" evidence="4">
    <location>
        <begin position="1"/>
        <end position="159"/>
    </location>
</feature>
<comment type="caution">
    <text evidence="7">The sequence shown here is derived from an EMBL/GenBank/DDBJ whole genome shotgun (WGS) entry which is preliminary data.</text>
</comment>
<reference evidence="7 8" key="1">
    <citation type="submission" date="2020-07" db="EMBL/GenBank/DDBJ databases">
        <title>Sequencing the genomes of 1000 actinobacteria strains.</title>
        <authorList>
            <person name="Klenk H.-P."/>
        </authorList>
    </citation>
    <scope>NUCLEOTIDE SEQUENCE [LARGE SCALE GENOMIC DNA]</scope>
    <source>
        <strain evidence="7 8">DSM 23819</strain>
    </source>
</reference>
<evidence type="ECO:0000259" key="6">
    <source>
        <dbReference type="PROSITE" id="PS50106"/>
    </source>
</evidence>
<sequence length="523" mass="53168">MNDNHTPEHEDRDDAEVTAALPIDDREDTLSLDRDELEQSGASPEDPREGPQTYAPPAPGAVPAGRPAPGYAGPSSYAPHNGPSTHAPGQQQSAQAGQPGQFAQPGPSTGLPPTQRPDAGQHQGMGGYGPAGGYGPGNTAVLAPQHAQGPGQPPATRTRDTKVLPGWFWPVLCAMTLVLGLMGGALGALVIDKTNDPTTSGRTNGGLADVTTVTDAPLPKDGSVAAVAKSLLPSTVQIIAESSGEGATGSGFFLDKEGHVVTNNHVVASAADGGKIQIVDHKRKRHDATVVGRSPVYDLAILYVEGLEDVTPASLGTSADLNVGETVVAIGSPLGLDSTVTSGIVSALNRPVTTGNSQDDQSYINAVQTDAAINPGNSGGPLVDLEGRVIGVNSAIATTGGGLGGESGNIGVGFAIPIEQVITTADQILKNGKAQYPVIGAQVQSDKDGRGAKIAEVMKGQPAEEAGLKKNDIVTALDGRAVTDSPSLIVAIRAHVPGDTVTLTVDRGGKEMELKVELEGQVG</sequence>
<dbReference type="InterPro" id="IPR009003">
    <property type="entry name" value="Peptidase_S1_PA"/>
</dbReference>
<organism evidence="7 8">
    <name type="scientific">Nocardioides daedukensis</name>
    <dbReference type="NCBI Taxonomy" id="634462"/>
    <lineage>
        <taxon>Bacteria</taxon>
        <taxon>Bacillati</taxon>
        <taxon>Actinomycetota</taxon>
        <taxon>Actinomycetes</taxon>
        <taxon>Propionibacteriales</taxon>
        <taxon>Nocardioidaceae</taxon>
        <taxon>Nocardioides</taxon>
    </lineage>
</organism>
<feature type="compositionally biased region" description="Low complexity" evidence="4">
    <location>
        <begin position="87"/>
        <end position="107"/>
    </location>
</feature>
<dbReference type="SMART" id="SM00228">
    <property type="entry name" value="PDZ"/>
    <property type="match status" value="1"/>
</dbReference>
<keyword evidence="3 7" id="KW-0378">Hydrolase</keyword>
<feature type="domain" description="PDZ" evidence="6">
    <location>
        <begin position="425"/>
        <end position="509"/>
    </location>
</feature>
<feature type="compositionally biased region" description="Low complexity" evidence="4">
    <location>
        <begin position="61"/>
        <end position="74"/>
    </location>
</feature>
<evidence type="ECO:0000313" key="8">
    <source>
        <dbReference type="Proteomes" id="UP000540656"/>
    </source>
</evidence>